<comment type="caution">
    <text evidence="1">The sequence shown here is derived from an EMBL/GenBank/DDBJ whole genome shotgun (WGS) entry which is preliminary data.</text>
</comment>
<dbReference type="Proteomes" id="UP001151760">
    <property type="component" value="Unassembled WGS sequence"/>
</dbReference>
<reference evidence="1" key="1">
    <citation type="journal article" date="2022" name="Int. J. Mol. Sci.">
        <title>Draft Genome of Tanacetum Coccineum: Genomic Comparison of Closely Related Tanacetum-Family Plants.</title>
        <authorList>
            <person name="Yamashiro T."/>
            <person name="Shiraishi A."/>
            <person name="Nakayama K."/>
            <person name="Satake H."/>
        </authorList>
    </citation>
    <scope>NUCLEOTIDE SEQUENCE</scope>
</reference>
<organism evidence="1 2">
    <name type="scientific">Tanacetum coccineum</name>
    <dbReference type="NCBI Taxonomy" id="301880"/>
    <lineage>
        <taxon>Eukaryota</taxon>
        <taxon>Viridiplantae</taxon>
        <taxon>Streptophyta</taxon>
        <taxon>Embryophyta</taxon>
        <taxon>Tracheophyta</taxon>
        <taxon>Spermatophyta</taxon>
        <taxon>Magnoliopsida</taxon>
        <taxon>eudicotyledons</taxon>
        <taxon>Gunneridae</taxon>
        <taxon>Pentapetalae</taxon>
        <taxon>asterids</taxon>
        <taxon>campanulids</taxon>
        <taxon>Asterales</taxon>
        <taxon>Asteraceae</taxon>
        <taxon>Asteroideae</taxon>
        <taxon>Anthemideae</taxon>
        <taxon>Anthemidinae</taxon>
        <taxon>Tanacetum</taxon>
    </lineage>
</organism>
<reference evidence="1" key="2">
    <citation type="submission" date="2022-01" db="EMBL/GenBank/DDBJ databases">
        <authorList>
            <person name="Yamashiro T."/>
            <person name="Shiraishi A."/>
            <person name="Satake H."/>
            <person name="Nakayama K."/>
        </authorList>
    </citation>
    <scope>NUCLEOTIDE SEQUENCE</scope>
</reference>
<gene>
    <name evidence="1" type="ORF">Tco_0953603</name>
</gene>
<evidence type="ECO:0000313" key="2">
    <source>
        <dbReference type="Proteomes" id="UP001151760"/>
    </source>
</evidence>
<keyword evidence="2" id="KW-1185">Reference proteome</keyword>
<protein>
    <recommendedName>
        <fullName evidence="3">TF-B3 domain-containing protein</fullName>
    </recommendedName>
</protein>
<name>A0ABQ5E0S7_9ASTR</name>
<evidence type="ECO:0000313" key="1">
    <source>
        <dbReference type="EMBL" id="GJT44888.1"/>
    </source>
</evidence>
<sequence length="202" mass="24136">MEQQFIVQMNIDDYETYQILLRPTITVFINDTNRYRYICLLRKVENKLHLLGDEWENFARDNLNSSVRTLHFVKEGDDTFYVTGYNRDRIKWQGYDQLVVDKRAEHFCSWEGHIGHYTEDDVLYTILNAPVYDKYMLTVPVEYSVAHELDKYKKAVLVHDDVRVFGTMCDFELPKMLRFKLVEKVKEDVEGVIMEMPLFHVC</sequence>
<dbReference type="EMBL" id="BQNB010015852">
    <property type="protein sequence ID" value="GJT44888.1"/>
    <property type="molecule type" value="Genomic_DNA"/>
</dbReference>
<proteinExistence type="predicted"/>
<accession>A0ABQ5E0S7</accession>
<evidence type="ECO:0008006" key="3">
    <source>
        <dbReference type="Google" id="ProtNLM"/>
    </source>
</evidence>